<dbReference type="InterPro" id="IPR050951">
    <property type="entry name" value="Retrovirus_Pol_polyprotein"/>
</dbReference>
<dbReference type="Gene3D" id="3.10.10.10">
    <property type="entry name" value="HIV Type 1 Reverse Transcriptase, subunit A, domain 1"/>
    <property type="match status" value="1"/>
</dbReference>
<evidence type="ECO:0000259" key="1">
    <source>
        <dbReference type="Pfam" id="PF00078"/>
    </source>
</evidence>
<reference evidence="4" key="1">
    <citation type="submission" date="2016-06" db="UniProtKB">
        <authorList>
            <consortium name="WormBaseParasite"/>
        </authorList>
    </citation>
    <scope>IDENTIFICATION</scope>
</reference>
<sequence>MIRHIRAVGNTSIQCIASNAKLRHSGPINLNVLNDCLSSSAISKRNVHIQRQLCTSLGSFNDFFVNHRIHYFTQEFENFSETGLSILGLKLSKMFKMELALLVFNQNSDALLKDLIATCAKCTGGMKIQPIKLQQTCTSVEADDILNRLHGSKVFSKVDFKDDYLQVPLVQSSSILTTVNTPFGLFKYNFLPFGLSCSPAIFQEVMNKVACDLEGTDVYQNDLIVHGSDKVVHDDGLVVFLRHLIKKNITVNPNKYSFCIPSFEFIGCLVDGNGFRPDMKRLASLTNAPSSKNLTDVRSPVGILQYYSRLIPSCSCTNCLFNILTSNLFKWSEEQESCLRSLLKFLQNDAVLRT</sequence>
<feature type="domain" description="Reverse transcriptase" evidence="1">
    <location>
        <begin position="138"/>
        <end position="268"/>
    </location>
</feature>
<dbReference type="Proteomes" id="UP000279833">
    <property type="component" value="Unassembled WGS sequence"/>
</dbReference>
<dbReference type="STRING" id="6186.A0A183JID6"/>
<dbReference type="InterPro" id="IPR043502">
    <property type="entry name" value="DNA/RNA_pol_sf"/>
</dbReference>
<evidence type="ECO:0000313" key="4">
    <source>
        <dbReference type="WBParaSite" id="SCUD_0000245901-mRNA-1"/>
    </source>
</evidence>
<protein>
    <submittedName>
        <fullName evidence="4">Reverse transcriptase domain-containing protein</fullName>
    </submittedName>
</protein>
<dbReference type="CDD" id="cd01647">
    <property type="entry name" value="RT_LTR"/>
    <property type="match status" value="1"/>
</dbReference>
<reference evidence="2 3" key="2">
    <citation type="submission" date="2018-11" db="EMBL/GenBank/DDBJ databases">
        <authorList>
            <consortium name="Pathogen Informatics"/>
        </authorList>
    </citation>
    <scope>NUCLEOTIDE SEQUENCE [LARGE SCALE GENOMIC DNA]</scope>
    <source>
        <strain evidence="2">Dakar</strain>
        <strain evidence="3">Dakar, Senegal</strain>
    </source>
</reference>
<organism evidence="4">
    <name type="scientific">Schistosoma curassoni</name>
    <dbReference type="NCBI Taxonomy" id="6186"/>
    <lineage>
        <taxon>Eukaryota</taxon>
        <taxon>Metazoa</taxon>
        <taxon>Spiralia</taxon>
        <taxon>Lophotrochozoa</taxon>
        <taxon>Platyhelminthes</taxon>
        <taxon>Trematoda</taxon>
        <taxon>Digenea</taxon>
        <taxon>Strigeidida</taxon>
        <taxon>Schistosomatoidea</taxon>
        <taxon>Schistosomatidae</taxon>
        <taxon>Schistosoma</taxon>
    </lineage>
</organism>
<dbReference type="WBParaSite" id="SCUD_0000245901-mRNA-1">
    <property type="protein sequence ID" value="SCUD_0000245901-mRNA-1"/>
    <property type="gene ID" value="SCUD_0000245901"/>
</dbReference>
<dbReference type="Pfam" id="PF00078">
    <property type="entry name" value="RVT_1"/>
    <property type="match status" value="1"/>
</dbReference>
<proteinExistence type="predicted"/>
<evidence type="ECO:0000313" key="2">
    <source>
        <dbReference type="EMBL" id="VDO74707.1"/>
    </source>
</evidence>
<dbReference type="AlphaFoldDB" id="A0A183JID6"/>
<dbReference type="Gene3D" id="3.30.70.270">
    <property type="match status" value="2"/>
</dbReference>
<accession>A0A183JID6</accession>
<gene>
    <name evidence="2" type="ORF">SCUD_LOCUS2460</name>
</gene>
<dbReference type="PANTHER" id="PTHR37984">
    <property type="entry name" value="PROTEIN CBG26694"/>
    <property type="match status" value="1"/>
</dbReference>
<dbReference type="InterPro" id="IPR000477">
    <property type="entry name" value="RT_dom"/>
</dbReference>
<dbReference type="SUPFAM" id="SSF56672">
    <property type="entry name" value="DNA/RNA polymerases"/>
    <property type="match status" value="1"/>
</dbReference>
<name>A0A183JID6_9TREM</name>
<dbReference type="InterPro" id="IPR043128">
    <property type="entry name" value="Rev_trsase/Diguanyl_cyclase"/>
</dbReference>
<dbReference type="PANTHER" id="PTHR37984:SF9">
    <property type="entry name" value="INTEGRASE CATALYTIC DOMAIN-CONTAINING PROTEIN"/>
    <property type="match status" value="1"/>
</dbReference>
<evidence type="ECO:0000313" key="3">
    <source>
        <dbReference type="Proteomes" id="UP000279833"/>
    </source>
</evidence>
<keyword evidence="3" id="KW-1185">Reference proteome</keyword>
<dbReference type="EMBL" id="UZAK01002397">
    <property type="protein sequence ID" value="VDO74707.1"/>
    <property type="molecule type" value="Genomic_DNA"/>
</dbReference>